<protein>
    <submittedName>
        <fullName evidence="6">L-malyl-CoA/beta-methylmalyl-CoA lyase</fullName>
        <ecNumber evidence="6">4.1.3.-</ecNumber>
    </submittedName>
</protein>
<accession>A0A160TQN7</accession>
<evidence type="ECO:0000256" key="3">
    <source>
        <dbReference type="ARBA" id="ARBA00022842"/>
    </source>
</evidence>
<evidence type="ECO:0000256" key="1">
    <source>
        <dbReference type="ARBA" id="ARBA00001946"/>
    </source>
</evidence>
<proteinExistence type="predicted"/>
<evidence type="ECO:0000256" key="4">
    <source>
        <dbReference type="SAM" id="MobiDB-lite"/>
    </source>
</evidence>
<gene>
    <name evidence="6" type="ORF">MGWOODY_XGa1157</name>
</gene>
<dbReference type="InterPro" id="IPR015813">
    <property type="entry name" value="Pyrv/PenolPyrv_kinase-like_dom"/>
</dbReference>
<comment type="cofactor">
    <cofactor evidence="1">
        <name>Mg(2+)</name>
        <dbReference type="ChEBI" id="CHEBI:18420"/>
    </cofactor>
</comment>
<dbReference type="PANTHER" id="PTHR32308:SF0">
    <property type="entry name" value="HPCH_HPAI ALDOLASE_CITRATE LYASE DOMAIN-CONTAINING PROTEIN"/>
    <property type="match status" value="1"/>
</dbReference>
<dbReference type="EMBL" id="CZRL01000036">
    <property type="protein sequence ID" value="CUS50696.1"/>
    <property type="molecule type" value="Genomic_DNA"/>
</dbReference>
<keyword evidence="6" id="KW-0456">Lyase</keyword>
<dbReference type="PANTHER" id="PTHR32308">
    <property type="entry name" value="LYASE BETA SUBUNIT, PUTATIVE (AFU_ORTHOLOGUE AFUA_4G13030)-RELATED"/>
    <property type="match status" value="1"/>
</dbReference>
<organism evidence="6">
    <name type="scientific">hydrothermal vent metagenome</name>
    <dbReference type="NCBI Taxonomy" id="652676"/>
    <lineage>
        <taxon>unclassified sequences</taxon>
        <taxon>metagenomes</taxon>
        <taxon>ecological metagenomes</taxon>
    </lineage>
</organism>
<dbReference type="GO" id="GO:0016829">
    <property type="term" value="F:lyase activity"/>
    <property type="evidence" value="ECO:0007669"/>
    <property type="project" value="UniProtKB-KW"/>
</dbReference>
<evidence type="ECO:0000313" key="6">
    <source>
        <dbReference type="EMBL" id="CUS50696.1"/>
    </source>
</evidence>
<evidence type="ECO:0000256" key="2">
    <source>
        <dbReference type="ARBA" id="ARBA00022723"/>
    </source>
</evidence>
<feature type="region of interest" description="Disordered" evidence="4">
    <location>
        <begin position="1"/>
        <end position="21"/>
    </location>
</feature>
<dbReference type="Gene3D" id="3.20.20.60">
    <property type="entry name" value="Phosphoenolpyruvate-binding domains"/>
    <property type="match status" value="1"/>
</dbReference>
<dbReference type="EC" id="4.1.3.-" evidence="6"/>
<name>A0A160TQN7_9ZZZZ</name>
<dbReference type="GO" id="GO:0000287">
    <property type="term" value="F:magnesium ion binding"/>
    <property type="evidence" value="ECO:0007669"/>
    <property type="project" value="TreeGrafter"/>
</dbReference>
<sequence length="294" mass="31822">MISRPRRSALFMPGDNPRAQQKATGLPADVIILDLEDAVSPANKEAARQQVQSTLEQTDYGQREVVVRVNRLETQNCKEDLKALASNPPDAILLPKVESADELFTATVTLNALGAPSDLALWAMIETPLGIQRIEEIVAATPRLACVVAGTADLASALRIPHSSAQLGLQYALSRLLLAARASHIDAIDGVFFKLHDSDGLRHSCETGRQLGFDGKSLIHPSQIETANTVFSPDPESISHARKVVEAWSELHAQKQGVLVVNDQLIEALHVRDAERLVELSAAIDAMDQASQAR</sequence>
<dbReference type="InterPro" id="IPR040442">
    <property type="entry name" value="Pyrv_kinase-like_dom_sf"/>
</dbReference>
<dbReference type="InterPro" id="IPR005000">
    <property type="entry name" value="Aldolase/citrate-lyase_domain"/>
</dbReference>
<feature type="domain" description="HpcH/HpaI aldolase/citrate lyase" evidence="5">
    <location>
        <begin position="7"/>
        <end position="221"/>
    </location>
</feature>
<reference evidence="6" key="1">
    <citation type="submission" date="2015-10" db="EMBL/GenBank/DDBJ databases">
        <authorList>
            <person name="Gilbert D.G."/>
        </authorList>
    </citation>
    <scope>NUCLEOTIDE SEQUENCE</scope>
</reference>
<dbReference type="PIRSF" id="PIRSF015582">
    <property type="entry name" value="Cit_lyase_B"/>
    <property type="match status" value="1"/>
</dbReference>
<dbReference type="AlphaFoldDB" id="A0A160TQN7"/>
<dbReference type="Pfam" id="PF03328">
    <property type="entry name" value="HpcH_HpaI"/>
    <property type="match status" value="1"/>
</dbReference>
<evidence type="ECO:0000259" key="5">
    <source>
        <dbReference type="Pfam" id="PF03328"/>
    </source>
</evidence>
<dbReference type="GO" id="GO:0006107">
    <property type="term" value="P:oxaloacetate metabolic process"/>
    <property type="evidence" value="ECO:0007669"/>
    <property type="project" value="TreeGrafter"/>
</dbReference>
<keyword evidence="3" id="KW-0460">Magnesium</keyword>
<keyword evidence="2" id="KW-0479">Metal-binding</keyword>
<dbReference type="SUPFAM" id="SSF51621">
    <property type="entry name" value="Phosphoenolpyruvate/pyruvate domain"/>
    <property type="match status" value="1"/>
</dbReference>
<dbReference type="InterPro" id="IPR011206">
    <property type="entry name" value="Citrate_lyase_beta/mcl1/mcl2"/>
</dbReference>